<dbReference type="EMBL" id="JBGNUJ010000003">
    <property type="protein sequence ID" value="KAL3961894.1"/>
    <property type="molecule type" value="Genomic_DNA"/>
</dbReference>
<accession>A0ACC4DZV7</accession>
<organism evidence="1 2">
    <name type="scientific">Purpureocillium lilacinum</name>
    <name type="common">Paecilomyces lilacinus</name>
    <dbReference type="NCBI Taxonomy" id="33203"/>
    <lineage>
        <taxon>Eukaryota</taxon>
        <taxon>Fungi</taxon>
        <taxon>Dikarya</taxon>
        <taxon>Ascomycota</taxon>
        <taxon>Pezizomycotina</taxon>
        <taxon>Sordariomycetes</taxon>
        <taxon>Hypocreomycetidae</taxon>
        <taxon>Hypocreales</taxon>
        <taxon>Ophiocordycipitaceae</taxon>
        <taxon>Purpureocillium</taxon>
    </lineage>
</organism>
<keyword evidence="2" id="KW-1185">Reference proteome</keyword>
<reference evidence="1" key="1">
    <citation type="submission" date="2024-12" db="EMBL/GenBank/DDBJ databases">
        <title>Comparative genomics and development of molecular markers within Purpureocillium lilacinum and among Purpureocillium species.</title>
        <authorList>
            <person name="Yeh Z.-Y."/>
            <person name="Ni N.-T."/>
            <person name="Lo P.-H."/>
            <person name="Mushyakhwo K."/>
            <person name="Lin C.-F."/>
            <person name="Nai Y.-S."/>
        </authorList>
    </citation>
    <scope>NUCLEOTIDE SEQUENCE</scope>
    <source>
        <strain evidence="1">NCHU-NPUST-175</strain>
    </source>
</reference>
<sequence>MKQHLILLFAALGAAHQAATEDKLYGVCNTADNTCTLQQPHFLGRDEFGYAQFRYEEVIMPCDDATPCRTQRNHCSWNKDTCKVVCDRPADWAR</sequence>
<protein>
    <submittedName>
        <fullName evidence="1">Uncharacterized protein</fullName>
    </submittedName>
</protein>
<comment type="caution">
    <text evidence="1">The sequence shown here is derived from an EMBL/GenBank/DDBJ whole genome shotgun (WGS) entry which is preliminary data.</text>
</comment>
<evidence type="ECO:0000313" key="1">
    <source>
        <dbReference type="EMBL" id="KAL3961894.1"/>
    </source>
</evidence>
<name>A0ACC4DZV7_PURLI</name>
<proteinExistence type="predicted"/>
<evidence type="ECO:0000313" key="2">
    <source>
        <dbReference type="Proteomes" id="UP001638806"/>
    </source>
</evidence>
<gene>
    <name evidence="1" type="ORF">ACCO45_003417</name>
</gene>
<dbReference type="Proteomes" id="UP001638806">
    <property type="component" value="Unassembled WGS sequence"/>
</dbReference>